<evidence type="ECO:0000313" key="1">
    <source>
        <dbReference type="EMBL" id="MPC57410.1"/>
    </source>
</evidence>
<keyword evidence="2" id="KW-1185">Reference proteome</keyword>
<sequence length="29" mass="3329">MIKRTPPSTSEGDSPPFWQIMYCRVWSAG</sequence>
<dbReference type="EMBL" id="VSRR010014765">
    <property type="protein sequence ID" value="MPC57410.1"/>
    <property type="molecule type" value="Genomic_DNA"/>
</dbReference>
<name>A0A5B7GAV2_PORTR</name>
<evidence type="ECO:0000313" key="2">
    <source>
        <dbReference type="Proteomes" id="UP000324222"/>
    </source>
</evidence>
<gene>
    <name evidence="1" type="ORF">E2C01_051389</name>
</gene>
<protein>
    <submittedName>
        <fullName evidence="1">Uncharacterized protein</fullName>
    </submittedName>
</protein>
<dbReference type="AlphaFoldDB" id="A0A5B7GAV2"/>
<comment type="caution">
    <text evidence="1">The sequence shown here is derived from an EMBL/GenBank/DDBJ whole genome shotgun (WGS) entry which is preliminary data.</text>
</comment>
<accession>A0A5B7GAV2</accession>
<organism evidence="1 2">
    <name type="scientific">Portunus trituberculatus</name>
    <name type="common">Swimming crab</name>
    <name type="synonym">Neptunus trituberculatus</name>
    <dbReference type="NCBI Taxonomy" id="210409"/>
    <lineage>
        <taxon>Eukaryota</taxon>
        <taxon>Metazoa</taxon>
        <taxon>Ecdysozoa</taxon>
        <taxon>Arthropoda</taxon>
        <taxon>Crustacea</taxon>
        <taxon>Multicrustacea</taxon>
        <taxon>Malacostraca</taxon>
        <taxon>Eumalacostraca</taxon>
        <taxon>Eucarida</taxon>
        <taxon>Decapoda</taxon>
        <taxon>Pleocyemata</taxon>
        <taxon>Brachyura</taxon>
        <taxon>Eubrachyura</taxon>
        <taxon>Portunoidea</taxon>
        <taxon>Portunidae</taxon>
        <taxon>Portuninae</taxon>
        <taxon>Portunus</taxon>
    </lineage>
</organism>
<proteinExistence type="predicted"/>
<reference evidence="1 2" key="1">
    <citation type="submission" date="2019-05" db="EMBL/GenBank/DDBJ databases">
        <title>Another draft genome of Portunus trituberculatus and its Hox gene families provides insights of decapod evolution.</title>
        <authorList>
            <person name="Jeong J.-H."/>
            <person name="Song I."/>
            <person name="Kim S."/>
            <person name="Choi T."/>
            <person name="Kim D."/>
            <person name="Ryu S."/>
            <person name="Kim W."/>
        </authorList>
    </citation>
    <scope>NUCLEOTIDE SEQUENCE [LARGE SCALE GENOMIC DNA]</scope>
    <source>
        <tissue evidence="1">Muscle</tissue>
    </source>
</reference>
<dbReference type="Proteomes" id="UP000324222">
    <property type="component" value="Unassembled WGS sequence"/>
</dbReference>